<evidence type="ECO:0000313" key="1">
    <source>
        <dbReference type="EMBL" id="GAH83642.1"/>
    </source>
</evidence>
<protein>
    <submittedName>
        <fullName evidence="1">Uncharacterized protein</fullName>
    </submittedName>
</protein>
<gene>
    <name evidence="1" type="ORF">S03H2_68456</name>
</gene>
<name>X1IPL4_9ZZZZ</name>
<organism evidence="1">
    <name type="scientific">marine sediment metagenome</name>
    <dbReference type="NCBI Taxonomy" id="412755"/>
    <lineage>
        <taxon>unclassified sequences</taxon>
        <taxon>metagenomes</taxon>
        <taxon>ecological metagenomes</taxon>
    </lineage>
</organism>
<dbReference type="AlphaFoldDB" id="X1IPL4"/>
<comment type="caution">
    <text evidence="1">The sequence shown here is derived from an EMBL/GenBank/DDBJ whole genome shotgun (WGS) entry which is preliminary data.</text>
</comment>
<proteinExistence type="predicted"/>
<accession>X1IPL4</accession>
<sequence length="127" mass="14713">DSETCRDEFFKTEKYMEDGCRFKRVTLKIGDRNMTALTRRSPEVDTVWTVEHLLKNTDDLKAYLELPDEVFAEQVNVADLVEEDKKLADRGVIDVELIRVGWVNLKSTYFIEIDGGPVDRFAAQSRH</sequence>
<dbReference type="EMBL" id="BARU01045010">
    <property type="protein sequence ID" value="GAH83642.1"/>
    <property type="molecule type" value="Genomic_DNA"/>
</dbReference>
<feature type="non-terminal residue" evidence="1">
    <location>
        <position position="1"/>
    </location>
</feature>
<reference evidence="1" key="1">
    <citation type="journal article" date="2014" name="Front. Microbiol.">
        <title>High frequency of phylogenetically diverse reductive dehalogenase-homologous genes in deep subseafloor sedimentary metagenomes.</title>
        <authorList>
            <person name="Kawai M."/>
            <person name="Futagami T."/>
            <person name="Toyoda A."/>
            <person name="Takaki Y."/>
            <person name="Nishi S."/>
            <person name="Hori S."/>
            <person name="Arai W."/>
            <person name="Tsubouchi T."/>
            <person name="Morono Y."/>
            <person name="Uchiyama I."/>
            <person name="Ito T."/>
            <person name="Fujiyama A."/>
            <person name="Inagaki F."/>
            <person name="Takami H."/>
        </authorList>
    </citation>
    <scope>NUCLEOTIDE SEQUENCE</scope>
    <source>
        <strain evidence="1">Expedition CK06-06</strain>
    </source>
</reference>